<dbReference type="AlphaFoldDB" id="A0A822XPP3"/>
<dbReference type="EMBL" id="DUZY01000001">
    <property type="protein sequence ID" value="DAD21049.1"/>
    <property type="molecule type" value="Genomic_DNA"/>
</dbReference>
<dbReference type="PANTHER" id="PTHR31973:SF187">
    <property type="entry name" value="MUTATOR TRANSPOSASE MUDRA PROTEIN"/>
    <property type="match status" value="1"/>
</dbReference>
<sequence length="218" mass="25805">MEESRDSWIWFLVKLRDALSIDDLYSWTFMSDRQKGIVEAVSCCMPGANHRFCLRHLYSNFKKLFKGKELKDVVWVVGKSYTQTDFVRYMEVIKSISRDAFEWLSRIPPDTWSKHGFDPLVKSNDIINNWTESFNAWIGEARAMPIVEMLKDIRKRWMQKIYYRHKASIALRSDLLPKVQAIIDKRSREARAIKKAIGRKQGKSSDFAQFWRQSVIWA</sequence>
<dbReference type="Proteomes" id="UP000607653">
    <property type="component" value="Unassembled WGS sequence"/>
</dbReference>
<evidence type="ECO:0000313" key="2">
    <source>
        <dbReference type="EMBL" id="DAD21049.1"/>
    </source>
</evidence>
<reference evidence="2 3" key="1">
    <citation type="journal article" date="2020" name="Mol. Biol. Evol.">
        <title>Distinct Expression and Methylation Patterns for Genes with Different Fates following a Single Whole-Genome Duplication in Flowering Plants.</title>
        <authorList>
            <person name="Shi T."/>
            <person name="Rahmani R.S."/>
            <person name="Gugger P.F."/>
            <person name="Wang M."/>
            <person name="Li H."/>
            <person name="Zhang Y."/>
            <person name="Li Z."/>
            <person name="Wang Q."/>
            <person name="Van de Peer Y."/>
            <person name="Marchal K."/>
            <person name="Chen J."/>
        </authorList>
    </citation>
    <scope>NUCLEOTIDE SEQUENCE [LARGE SCALE GENOMIC DNA]</scope>
    <source>
        <tissue evidence="2">Leaf</tissue>
    </source>
</reference>
<dbReference type="PANTHER" id="PTHR31973">
    <property type="entry name" value="POLYPROTEIN, PUTATIVE-RELATED"/>
    <property type="match status" value="1"/>
</dbReference>
<feature type="domain" description="MULE transposase" evidence="1">
    <location>
        <begin position="2"/>
        <end position="60"/>
    </location>
</feature>
<dbReference type="Pfam" id="PF10551">
    <property type="entry name" value="MULE"/>
    <property type="match status" value="1"/>
</dbReference>
<proteinExistence type="predicted"/>
<name>A0A822XPP3_NELNU</name>
<evidence type="ECO:0000259" key="1">
    <source>
        <dbReference type="Pfam" id="PF10551"/>
    </source>
</evidence>
<accession>A0A822XPP3</accession>
<organism evidence="2 3">
    <name type="scientific">Nelumbo nucifera</name>
    <name type="common">Sacred lotus</name>
    <dbReference type="NCBI Taxonomy" id="4432"/>
    <lineage>
        <taxon>Eukaryota</taxon>
        <taxon>Viridiplantae</taxon>
        <taxon>Streptophyta</taxon>
        <taxon>Embryophyta</taxon>
        <taxon>Tracheophyta</taxon>
        <taxon>Spermatophyta</taxon>
        <taxon>Magnoliopsida</taxon>
        <taxon>Proteales</taxon>
        <taxon>Nelumbonaceae</taxon>
        <taxon>Nelumbo</taxon>
    </lineage>
</organism>
<gene>
    <name evidence="2" type="ORF">HUJ06_022512</name>
</gene>
<evidence type="ECO:0000313" key="3">
    <source>
        <dbReference type="Proteomes" id="UP000607653"/>
    </source>
</evidence>
<dbReference type="InterPro" id="IPR018289">
    <property type="entry name" value="MULE_transposase_dom"/>
</dbReference>
<comment type="caution">
    <text evidence="2">The sequence shown here is derived from an EMBL/GenBank/DDBJ whole genome shotgun (WGS) entry which is preliminary data.</text>
</comment>
<keyword evidence="3" id="KW-1185">Reference proteome</keyword>
<protein>
    <recommendedName>
        <fullName evidence="1">MULE transposase domain-containing protein</fullName>
    </recommendedName>
</protein>